<evidence type="ECO:0000313" key="3">
    <source>
        <dbReference type="Proteomes" id="UP000578531"/>
    </source>
</evidence>
<keyword evidence="3" id="KW-1185">Reference proteome</keyword>
<dbReference type="OrthoDB" id="5272396at2759"/>
<dbReference type="InterPro" id="IPR045518">
    <property type="entry name" value="2EXR"/>
</dbReference>
<comment type="caution">
    <text evidence="2">The sequence shown here is derived from an EMBL/GenBank/DDBJ whole genome shotgun (WGS) entry which is preliminary data.</text>
</comment>
<dbReference type="RefSeq" id="XP_037166829.1">
    <property type="nucleotide sequence ID" value="XM_037306319.1"/>
</dbReference>
<accession>A0A8H6FZE1</accession>
<evidence type="ECO:0000313" key="2">
    <source>
        <dbReference type="EMBL" id="KAF6237505.1"/>
    </source>
</evidence>
<reference evidence="2 3" key="1">
    <citation type="journal article" date="2020" name="Genomics">
        <title>Complete, high-quality genomes from long-read metagenomic sequencing of two wolf lichen thalli reveals enigmatic genome architecture.</title>
        <authorList>
            <person name="McKenzie S.K."/>
            <person name="Walston R.F."/>
            <person name="Allen J.L."/>
        </authorList>
    </citation>
    <scope>NUCLEOTIDE SEQUENCE [LARGE SCALE GENOMIC DNA]</scope>
    <source>
        <strain evidence="2">WasteWater2</strain>
    </source>
</reference>
<dbReference type="Proteomes" id="UP000578531">
    <property type="component" value="Unassembled WGS sequence"/>
</dbReference>
<evidence type="ECO:0000259" key="1">
    <source>
        <dbReference type="Pfam" id="PF20150"/>
    </source>
</evidence>
<dbReference type="EMBL" id="JACCJC010000014">
    <property type="protein sequence ID" value="KAF6237505.1"/>
    <property type="molecule type" value="Genomic_DNA"/>
</dbReference>
<dbReference type="PANTHER" id="PTHR38790">
    <property type="entry name" value="2EXR DOMAIN-CONTAINING PROTEIN-RELATED"/>
    <property type="match status" value="1"/>
</dbReference>
<dbReference type="Pfam" id="PF20150">
    <property type="entry name" value="2EXR"/>
    <property type="match status" value="1"/>
</dbReference>
<organism evidence="2 3">
    <name type="scientific">Letharia columbiana</name>
    <dbReference type="NCBI Taxonomy" id="112416"/>
    <lineage>
        <taxon>Eukaryota</taxon>
        <taxon>Fungi</taxon>
        <taxon>Dikarya</taxon>
        <taxon>Ascomycota</taxon>
        <taxon>Pezizomycotina</taxon>
        <taxon>Lecanoromycetes</taxon>
        <taxon>OSLEUM clade</taxon>
        <taxon>Lecanoromycetidae</taxon>
        <taxon>Lecanorales</taxon>
        <taxon>Lecanorineae</taxon>
        <taxon>Parmeliaceae</taxon>
        <taxon>Letharia</taxon>
    </lineage>
</organism>
<protein>
    <recommendedName>
        <fullName evidence="1">2EXR domain-containing protein</fullName>
    </recommendedName>
</protein>
<dbReference type="GeneID" id="59286060"/>
<dbReference type="AlphaFoldDB" id="A0A8H6FZE1"/>
<sequence>MSKHPSSFLSLPGEVRNIIYRHALVAKDNVHIQDMRPGQYQTTKRSAKRVRKAYQTAKILHQCSRCSCSRLKFKCHECRKTPDFFQTVYTRDADHNSELSPALLRTNKKVRREAHSIFYHENTSFFDSMSAVPPFLKDQTRESPANIKSIGSHLEIDHHVERDPASLDRVRTFREAGRMADSHLQNPQCQDRGSQVQTLLWRMVGDGRPVLGVQRHQDWRLARGSTWSSIWAGRNFPAMGSGSGRSAWRGAVEKAAACLKSGEATREKD</sequence>
<feature type="domain" description="2EXR" evidence="1">
    <location>
        <begin position="7"/>
        <end position="121"/>
    </location>
</feature>
<name>A0A8H6FZE1_9LECA</name>
<proteinExistence type="predicted"/>
<gene>
    <name evidence="2" type="ORF">HO173_004395</name>
</gene>